<evidence type="ECO:0000256" key="2">
    <source>
        <dbReference type="ARBA" id="ARBA00012573"/>
    </source>
</evidence>
<dbReference type="PANTHER" id="PTHR43657">
    <property type="entry name" value="TRYPTOPHAN RNA-BINDING ATTENUATOR PROTEIN-LIKE PROTEIN"/>
    <property type="match status" value="1"/>
</dbReference>
<feature type="domain" description="tRNA intron endonuclease N-terminal" evidence="5">
    <location>
        <begin position="311"/>
        <end position="377"/>
    </location>
</feature>
<organism evidence="6 7">
    <name type="scientific">Mikania micrantha</name>
    <name type="common">bitter vine</name>
    <dbReference type="NCBI Taxonomy" id="192012"/>
    <lineage>
        <taxon>Eukaryota</taxon>
        <taxon>Viridiplantae</taxon>
        <taxon>Streptophyta</taxon>
        <taxon>Embryophyta</taxon>
        <taxon>Tracheophyta</taxon>
        <taxon>Spermatophyta</taxon>
        <taxon>Magnoliopsida</taxon>
        <taxon>eudicotyledons</taxon>
        <taxon>Gunneridae</taxon>
        <taxon>Pentapetalae</taxon>
        <taxon>asterids</taxon>
        <taxon>campanulids</taxon>
        <taxon>Asterales</taxon>
        <taxon>Asteraceae</taxon>
        <taxon>Asteroideae</taxon>
        <taxon>Heliantheae alliance</taxon>
        <taxon>Eupatorieae</taxon>
        <taxon>Mikania</taxon>
    </lineage>
</organism>
<dbReference type="InterPro" id="IPR006678">
    <property type="entry name" value="tRNA_intron_Endonuc_N"/>
</dbReference>
<feature type="domain" description="tRNA intron endonuclease catalytic" evidence="4">
    <location>
        <begin position="392"/>
        <end position="477"/>
    </location>
</feature>
<dbReference type="OrthoDB" id="1705416at2759"/>
<dbReference type="EC" id="4.6.1.16" evidence="2"/>
<dbReference type="InterPro" id="IPR011856">
    <property type="entry name" value="tRNA_endonuc-like_dom_sf"/>
</dbReference>
<dbReference type="PANTHER" id="PTHR43657:SF3">
    <property type="entry name" value="ALTERED INHERITANCE OF MITOCHONDRIA PROTEIN 24, MITOCHONDRIAL"/>
    <property type="match status" value="1"/>
</dbReference>
<dbReference type="GO" id="GO:0000213">
    <property type="term" value="F:tRNA-intron lyase activity"/>
    <property type="evidence" value="ECO:0007669"/>
    <property type="project" value="UniProtKB-EC"/>
</dbReference>
<dbReference type="SUPFAM" id="SSF51219">
    <property type="entry name" value="TRAP-like"/>
    <property type="match status" value="1"/>
</dbReference>
<dbReference type="InterPro" id="IPR016031">
    <property type="entry name" value="Trp_RNA-bd_attenuator-like_dom"/>
</dbReference>
<keyword evidence="7" id="KW-1185">Reference proteome</keyword>
<dbReference type="Pfam" id="PF02778">
    <property type="entry name" value="tRNA_int_endo_N"/>
    <property type="match status" value="1"/>
</dbReference>
<evidence type="ECO:0000256" key="1">
    <source>
        <dbReference type="ARBA" id="ARBA00008078"/>
    </source>
</evidence>
<comment type="caution">
    <text evidence="6">The sequence shown here is derived from an EMBL/GenBank/DDBJ whole genome shotgun (WGS) entry which is preliminary data.</text>
</comment>
<comment type="catalytic activity">
    <reaction evidence="3">
        <text>pretRNA = a 3'-half-tRNA molecule with a 5'-OH end + a 5'-half-tRNA molecule with a 2',3'-cyclic phosphate end + an intron with a 2',3'-cyclic phosphate and a 5'-hydroxyl terminus.</text>
        <dbReference type="EC" id="4.6.1.16"/>
    </reaction>
</comment>
<dbReference type="EMBL" id="SZYD01000015">
    <property type="protein sequence ID" value="KAD3641172.1"/>
    <property type="molecule type" value="Genomic_DNA"/>
</dbReference>
<dbReference type="GO" id="GO:0005634">
    <property type="term" value="C:nucleus"/>
    <property type="evidence" value="ECO:0007669"/>
    <property type="project" value="UniProtKB-ARBA"/>
</dbReference>
<comment type="similarity">
    <text evidence="1">Belongs to the tRNA-intron endonuclease family.</text>
</comment>
<dbReference type="CDD" id="cd22363">
    <property type="entry name" value="tRNA-intron_lyase_C"/>
    <property type="match status" value="1"/>
</dbReference>
<accession>A0A5N6MM93</accession>
<dbReference type="Gene3D" id="3.60.160.10">
    <property type="entry name" value="Mitochondrial biogenesis AIM24"/>
    <property type="match status" value="1"/>
</dbReference>
<dbReference type="Gene3D" id="3.40.1350.10">
    <property type="match status" value="1"/>
</dbReference>
<evidence type="ECO:0000256" key="3">
    <source>
        <dbReference type="ARBA" id="ARBA00034031"/>
    </source>
</evidence>
<dbReference type="InterPro" id="IPR006677">
    <property type="entry name" value="tRNA_intron_Endonuc_cat-like"/>
</dbReference>
<dbReference type="SUPFAM" id="SSF53032">
    <property type="entry name" value="tRNA-intron endonuclease catalytic domain-like"/>
    <property type="match status" value="1"/>
</dbReference>
<dbReference type="GO" id="GO:0006388">
    <property type="term" value="P:tRNA splicing, via endonucleolytic cleavage and ligation"/>
    <property type="evidence" value="ECO:0007669"/>
    <property type="project" value="InterPro"/>
</dbReference>
<evidence type="ECO:0000313" key="7">
    <source>
        <dbReference type="Proteomes" id="UP000326396"/>
    </source>
</evidence>
<evidence type="ECO:0000313" key="6">
    <source>
        <dbReference type="EMBL" id="KAD3641172.1"/>
    </source>
</evidence>
<dbReference type="GO" id="GO:0003676">
    <property type="term" value="F:nucleic acid binding"/>
    <property type="evidence" value="ECO:0007669"/>
    <property type="project" value="InterPro"/>
</dbReference>
<dbReference type="AlphaFoldDB" id="A0A5N6MM93"/>
<sequence length="546" mass="60754">MEVMMVPNLSPEDAVTPFQILGGEAQIVQIMLKPEDKVSAKPGCMCYMSGSVQMENVYAPENEVGMWQWVFGKKATKTYFLNSGSTDAFVGIAAPSLGRILPIDLATFGGEILCQPDAFLCSIGDVKVSNTFDQRARNAIAGVEGFLRQKLSGQGLAFIVGGGSVVQKNLEVGEALSVDISSVIALSSTLNVQIKYNGPIRRAVFGGSNRAELKTLNKLMSKRHRLKNRSLIVYDLESPTKFNIRIQRTLFELSSLNCNGRNRSTLLIYFLKPVMGPRWKGKGSEAKALANPISKSVSDLQSSLIESNSHGILSGSGVLLASNPEQTELFNQTCFGRPLITVDKEKQWFQFTLEEAFYLCFSLKCMKIVDGDYNLKTDDELWDYMISKRASFADCFKAYSHLRVKNWIVRSGCQYGVDFVAYRQHPSLVHSEYGVLVFSDGNPNDRLRVWSDFQCTLRLCGTVAKTLLILHVNRNGESVIGSSPCCLDGFSVDERTITRWTPERCREDQTVDNQEGFVQRCILLRGQGKNGDLENHSSNQETGQRR</sequence>
<dbReference type="Proteomes" id="UP000326396">
    <property type="component" value="Linkage Group LG5"/>
</dbReference>
<dbReference type="InterPro" id="IPR036983">
    <property type="entry name" value="AIM24_sf"/>
</dbReference>
<reference evidence="6 7" key="1">
    <citation type="submission" date="2019-05" db="EMBL/GenBank/DDBJ databases">
        <title>Mikania micrantha, genome provides insights into the molecular mechanism of rapid growth.</title>
        <authorList>
            <person name="Liu B."/>
        </authorList>
    </citation>
    <scope>NUCLEOTIDE SEQUENCE [LARGE SCALE GENOMIC DNA]</scope>
    <source>
        <strain evidence="6">NLD-2019</strain>
        <tissue evidence="6">Leaf</tissue>
    </source>
</reference>
<gene>
    <name evidence="6" type="ORF">E3N88_30396</name>
</gene>
<evidence type="ECO:0000259" key="5">
    <source>
        <dbReference type="Pfam" id="PF02778"/>
    </source>
</evidence>
<evidence type="ECO:0000259" key="4">
    <source>
        <dbReference type="Pfam" id="PF01974"/>
    </source>
</evidence>
<protein>
    <recommendedName>
        <fullName evidence="2">tRNA-intron lyase</fullName>
        <ecNumber evidence="2">4.6.1.16</ecNumber>
    </recommendedName>
</protein>
<dbReference type="InterPro" id="IPR002838">
    <property type="entry name" value="AIM24"/>
</dbReference>
<dbReference type="Pfam" id="PF01974">
    <property type="entry name" value="tRNA_int_endo"/>
    <property type="match status" value="1"/>
</dbReference>
<dbReference type="Pfam" id="PF01987">
    <property type="entry name" value="AIM24"/>
    <property type="match status" value="1"/>
</dbReference>
<dbReference type="InterPro" id="IPR036167">
    <property type="entry name" value="tRNA_intron_Endo_cat-like_sf"/>
</dbReference>
<name>A0A5N6MM93_9ASTR</name>
<proteinExistence type="inferred from homology"/>